<evidence type="ECO:0000256" key="1">
    <source>
        <dbReference type="SAM" id="MobiDB-lite"/>
    </source>
</evidence>
<evidence type="ECO:0000313" key="3">
    <source>
        <dbReference type="Proteomes" id="UP000028924"/>
    </source>
</evidence>
<dbReference type="AlphaFoldDB" id="A0A087SDL9"/>
<evidence type="ECO:0000313" key="2">
    <source>
        <dbReference type="EMBL" id="KFM23823.1"/>
    </source>
</evidence>
<organism evidence="2 3">
    <name type="scientific">Auxenochlorella protothecoides</name>
    <name type="common">Green microalga</name>
    <name type="synonym">Chlorella protothecoides</name>
    <dbReference type="NCBI Taxonomy" id="3075"/>
    <lineage>
        <taxon>Eukaryota</taxon>
        <taxon>Viridiplantae</taxon>
        <taxon>Chlorophyta</taxon>
        <taxon>core chlorophytes</taxon>
        <taxon>Trebouxiophyceae</taxon>
        <taxon>Chlorellales</taxon>
        <taxon>Chlorellaceae</taxon>
        <taxon>Auxenochlorella</taxon>
    </lineage>
</organism>
<name>A0A087SDL9_AUXPR</name>
<dbReference type="Proteomes" id="UP000028924">
    <property type="component" value="Unassembled WGS sequence"/>
</dbReference>
<reference evidence="2 3" key="1">
    <citation type="journal article" date="2014" name="BMC Genomics">
        <title>Oil accumulation mechanisms of the oleaginous microalga Chlorella protothecoides revealed through its genome, transcriptomes, and proteomes.</title>
        <authorList>
            <person name="Gao C."/>
            <person name="Wang Y."/>
            <person name="Shen Y."/>
            <person name="Yan D."/>
            <person name="He X."/>
            <person name="Dai J."/>
            <person name="Wu Q."/>
        </authorList>
    </citation>
    <scope>NUCLEOTIDE SEQUENCE [LARGE SCALE GENOMIC DNA]</scope>
    <source>
        <strain evidence="2 3">0710</strain>
    </source>
</reference>
<dbReference type="GeneID" id="23618182"/>
<feature type="compositionally biased region" description="Low complexity" evidence="1">
    <location>
        <begin position="1"/>
        <end position="29"/>
    </location>
</feature>
<dbReference type="RefSeq" id="XP_011396701.1">
    <property type="nucleotide sequence ID" value="XM_011398399.1"/>
</dbReference>
<proteinExistence type="predicted"/>
<sequence>MMRKNSSSFTSPSPSRSASSIISCNSSSAQKGGQSVWHGTGACHWSSHMHACQVQVQFCKG</sequence>
<protein>
    <submittedName>
        <fullName evidence="2">Uncharacterized protein</fullName>
    </submittedName>
</protein>
<gene>
    <name evidence="2" type="ORF">F751_6791</name>
</gene>
<feature type="region of interest" description="Disordered" evidence="1">
    <location>
        <begin position="1"/>
        <end position="38"/>
    </location>
</feature>
<accession>A0A087SDL9</accession>
<dbReference type="EMBL" id="KL662101">
    <property type="protein sequence ID" value="KFM23823.1"/>
    <property type="molecule type" value="Genomic_DNA"/>
</dbReference>
<dbReference type="KEGG" id="apro:F751_6791"/>
<keyword evidence="3" id="KW-1185">Reference proteome</keyword>